<accession>A0A6G0VJV3</accession>
<evidence type="ECO:0008006" key="3">
    <source>
        <dbReference type="Google" id="ProtNLM"/>
    </source>
</evidence>
<gene>
    <name evidence="1" type="ORF">FWK35_00037500</name>
</gene>
<proteinExistence type="predicted"/>
<reference evidence="1 2" key="1">
    <citation type="submission" date="2019-08" db="EMBL/GenBank/DDBJ databases">
        <title>Whole genome of Aphis craccivora.</title>
        <authorList>
            <person name="Voronova N.V."/>
            <person name="Shulinski R.S."/>
            <person name="Bandarenka Y.V."/>
            <person name="Zhorov D.G."/>
            <person name="Warner D."/>
        </authorList>
    </citation>
    <scope>NUCLEOTIDE SEQUENCE [LARGE SCALE GENOMIC DNA]</scope>
    <source>
        <strain evidence="1">180601</strain>
        <tissue evidence="1">Whole Body</tissue>
    </source>
</reference>
<keyword evidence="2" id="KW-1185">Reference proteome</keyword>
<dbReference type="Gene3D" id="3.90.70.10">
    <property type="entry name" value="Cysteine proteinases"/>
    <property type="match status" value="1"/>
</dbReference>
<dbReference type="SUPFAM" id="SSF54001">
    <property type="entry name" value="Cysteine proteinases"/>
    <property type="match status" value="1"/>
</dbReference>
<dbReference type="OrthoDB" id="6610920at2759"/>
<dbReference type="InterPro" id="IPR038765">
    <property type="entry name" value="Papain-like_cys_pep_sf"/>
</dbReference>
<dbReference type="AlphaFoldDB" id="A0A6G0VJV3"/>
<sequence>MSGILGGPNSEMSGVRCYNAQCNIQNLIKQLKVMSGKKVINCNKCSVIRNEYHNFLSPKMKILGTKGFSKEILETEINKYISTRKELCKSCCNYMEIMHEVEPHVFIEVDLLGYYGNANSKISFIPTTIMINKKQFNLLGIINFIGNIILEVDQTLGHYTAYIKRSNKWELHDDLKKRTLSVAPQEIINPHILIYVEK</sequence>
<protein>
    <recommendedName>
        <fullName evidence="3">USP domain-containing protein</fullName>
    </recommendedName>
</protein>
<name>A0A6G0VJV3_APHCR</name>
<organism evidence="1 2">
    <name type="scientific">Aphis craccivora</name>
    <name type="common">Cowpea aphid</name>
    <dbReference type="NCBI Taxonomy" id="307492"/>
    <lineage>
        <taxon>Eukaryota</taxon>
        <taxon>Metazoa</taxon>
        <taxon>Ecdysozoa</taxon>
        <taxon>Arthropoda</taxon>
        <taxon>Hexapoda</taxon>
        <taxon>Insecta</taxon>
        <taxon>Pterygota</taxon>
        <taxon>Neoptera</taxon>
        <taxon>Paraneoptera</taxon>
        <taxon>Hemiptera</taxon>
        <taxon>Sternorrhyncha</taxon>
        <taxon>Aphidomorpha</taxon>
        <taxon>Aphidoidea</taxon>
        <taxon>Aphididae</taxon>
        <taxon>Aphidini</taxon>
        <taxon>Aphis</taxon>
        <taxon>Aphis</taxon>
    </lineage>
</organism>
<comment type="caution">
    <text evidence="1">The sequence shown here is derived from an EMBL/GenBank/DDBJ whole genome shotgun (WGS) entry which is preliminary data.</text>
</comment>
<dbReference type="Proteomes" id="UP000478052">
    <property type="component" value="Unassembled WGS sequence"/>
</dbReference>
<dbReference type="EMBL" id="VUJU01015760">
    <property type="protein sequence ID" value="KAF0692188.1"/>
    <property type="molecule type" value="Genomic_DNA"/>
</dbReference>
<evidence type="ECO:0000313" key="2">
    <source>
        <dbReference type="Proteomes" id="UP000478052"/>
    </source>
</evidence>
<evidence type="ECO:0000313" key="1">
    <source>
        <dbReference type="EMBL" id="KAF0692188.1"/>
    </source>
</evidence>